<dbReference type="Proteomes" id="UP001501845">
    <property type="component" value="Unassembled WGS sequence"/>
</dbReference>
<reference evidence="2" key="1">
    <citation type="journal article" date="2019" name="Int. J. Syst. Evol. Microbiol.">
        <title>The Global Catalogue of Microorganisms (GCM) 10K type strain sequencing project: providing services to taxonomists for standard genome sequencing and annotation.</title>
        <authorList>
            <consortium name="The Broad Institute Genomics Platform"/>
            <consortium name="The Broad Institute Genome Sequencing Center for Infectious Disease"/>
            <person name="Wu L."/>
            <person name="Ma J."/>
        </authorList>
    </citation>
    <scope>NUCLEOTIDE SEQUENCE [LARGE SCALE GENOMIC DNA]</scope>
    <source>
        <strain evidence="2">JCM 17589</strain>
    </source>
</reference>
<name>A0ABP7ZCD0_9ACTN</name>
<proteinExistence type="predicted"/>
<sequence length="136" mass="14695">MSKGNRAGTTTDTQGELMHVVIAWWEQHRNGTQSHTGTTRQVMPSTSFAPRQGATALTADIPGLRSGRWITDPAANLQGLALIWDSAAGADLNLPNVCARTFGCAPSHRWTFELPGTPPQDNLQSLPDELNVLLHV</sequence>
<dbReference type="EMBL" id="BAABBU010000038">
    <property type="protein sequence ID" value="GAA4153170.1"/>
    <property type="molecule type" value="Genomic_DNA"/>
</dbReference>
<evidence type="ECO:0000313" key="1">
    <source>
        <dbReference type="EMBL" id="GAA4153170.1"/>
    </source>
</evidence>
<comment type="caution">
    <text evidence="1">The sequence shown here is derived from an EMBL/GenBank/DDBJ whole genome shotgun (WGS) entry which is preliminary data.</text>
</comment>
<organism evidence="1 2">
    <name type="scientific">Streptomyces tunisiensis</name>
    <dbReference type="NCBI Taxonomy" id="948699"/>
    <lineage>
        <taxon>Bacteria</taxon>
        <taxon>Bacillati</taxon>
        <taxon>Actinomycetota</taxon>
        <taxon>Actinomycetes</taxon>
        <taxon>Kitasatosporales</taxon>
        <taxon>Streptomycetaceae</taxon>
        <taxon>Streptomyces</taxon>
    </lineage>
</organism>
<keyword evidence="2" id="KW-1185">Reference proteome</keyword>
<evidence type="ECO:0000313" key="2">
    <source>
        <dbReference type="Proteomes" id="UP001501845"/>
    </source>
</evidence>
<accession>A0ABP7ZCD0</accession>
<gene>
    <name evidence="1" type="ORF">GCM10022285_66570</name>
</gene>
<protein>
    <submittedName>
        <fullName evidence="1">Uncharacterized protein</fullName>
    </submittedName>
</protein>